<dbReference type="NCBIfam" id="TIGR02532">
    <property type="entry name" value="IV_pilin_GFxxxE"/>
    <property type="match status" value="1"/>
</dbReference>
<dbReference type="GO" id="GO:0005886">
    <property type="term" value="C:plasma membrane"/>
    <property type="evidence" value="ECO:0007669"/>
    <property type="project" value="UniProtKB-SubCell"/>
</dbReference>
<evidence type="ECO:0000256" key="1">
    <source>
        <dbReference type="ARBA" id="ARBA00004377"/>
    </source>
</evidence>
<dbReference type="GO" id="GO:0015628">
    <property type="term" value="P:protein secretion by the type II secretion system"/>
    <property type="evidence" value="ECO:0007669"/>
    <property type="project" value="InterPro"/>
</dbReference>
<evidence type="ECO:0000313" key="14">
    <source>
        <dbReference type="Proteomes" id="UP000013940"/>
    </source>
</evidence>
<evidence type="ECO:0000256" key="3">
    <source>
        <dbReference type="ARBA" id="ARBA00022475"/>
    </source>
</evidence>
<evidence type="ECO:0000256" key="8">
    <source>
        <dbReference type="ARBA" id="ARBA00023136"/>
    </source>
</evidence>
<proteinExistence type="inferred from homology"/>
<organism evidence="13 14">
    <name type="scientific">Pseudomonas protegens (strain DSM 19095 / LMG 27888 / CFBP 6595 / CHA0)</name>
    <dbReference type="NCBI Taxonomy" id="1124983"/>
    <lineage>
        <taxon>Bacteria</taxon>
        <taxon>Pseudomonadati</taxon>
        <taxon>Pseudomonadota</taxon>
        <taxon>Gammaproteobacteria</taxon>
        <taxon>Pseudomonadales</taxon>
        <taxon>Pseudomonadaceae</taxon>
        <taxon>Pseudomonas</taxon>
    </lineage>
</organism>
<evidence type="ECO:0000256" key="11">
    <source>
        <dbReference type="SAM" id="Phobius"/>
    </source>
</evidence>
<protein>
    <recommendedName>
        <fullName evidence="2">Type II secretion system protein H</fullName>
    </recommendedName>
    <alternativeName>
        <fullName evidence="10">General secretion pathway protein H</fullName>
    </alternativeName>
</protein>
<evidence type="ECO:0000256" key="9">
    <source>
        <dbReference type="ARBA" id="ARBA00025772"/>
    </source>
</evidence>
<dbReference type="KEGG" id="pprc:PFLCHA0_c28070"/>
<dbReference type="InterPro" id="IPR012902">
    <property type="entry name" value="N_methyl_site"/>
</dbReference>
<dbReference type="Pfam" id="PF12019">
    <property type="entry name" value="GspH"/>
    <property type="match status" value="1"/>
</dbReference>
<name>A0A2C9EM01_PSEPH</name>
<dbReference type="PROSITE" id="PS00409">
    <property type="entry name" value="PROKAR_NTER_METHYL"/>
    <property type="match status" value="1"/>
</dbReference>
<keyword evidence="6 11" id="KW-0812">Transmembrane</keyword>
<accession>A0A2C9EM01</accession>
<comment type="similarity">
    <text evidence="9">Belongs to the GSP H family.</text>
</comment>
<gene>
    <name evidence="13" type="primary">gspH</name>
    <name evidence="13" type="ORF">PFLCHA0_c28070</name>
</gene>
<keyword evidence="3" id="KW-1003">Cell membrane</keyword>
<dbReference type="Proteomes" id="UP000013940">
    <property type="component" value="Chromosome"/>
</dbReference>
<dbReference type="AlphaFoldDB" id="A0A2C9EM01"/>
<dbReference type="EMBL" id="CP003190">
    <property type="protein sequence ID" value="AGL84578.1"/>
    <property type="molecule type" value="Genomic_DNA"/>
</dbReference>
<evidence type="ECO:0000256" key="5">
    <source>
        <dbReference type="ARBA" id="ARBA00022519"/>
    </source>
</evidence>
<dbReference type="PRINTS" id="PR00885">
    <property type="entry name" value="BCTERIALGSPH"/>
</dbReference>
<evidence type="ECO:0000256" key="7">
    <source>
        <dbReference type="ARBA" id="ARBA00022989"/>
    </source>
</evidence>
<keyword evidence="7 11" id="KW-1133">Transmembrane helix</keyword>
<dbReference type="eggNOG" id="COG2165">
    <property type="taxonomic scope" value="Bacteria"/>
</dbReference>
<dbReference type="SUPFAM" id="SSF54523">
    <property type="entry name" value="Pili subunits"/>
    <property type="match status" value="1"/>
</dbReference>
<sequence>MARSIGGTSCLSVPPAYRSILTVLFHRTIICVWQAGPRAKECNPMQAGKQQGFTLIELMVVLVIIGIASAAVGLSIKPDPLQLLRKDAERLAQLLQVAQAEARADGRPITWRATAKGFAFSRHSESGGGIDDLRGDPQLRPRAWETPALQVRIEPRQRLVLNAEWINPPLRLVLSDGQHSLSLERSAAGQLRVVTQP</sequence>
<comment type="subcellular location">
    <subcellularLocation>
        <location evidence="1">Cell inner membrane</location>
        <topology evidence="1">Single-pass membrane protein</topology>
    </subcellularLocation>
</comment>
<feature type="transmembrane region" description="Helical" evidence="11">
    <location>
        <begin position="53"/>
        <end position="76"/>
    </location>
</feature>
<dbReference type="InterPro" id="IPR045584">
    <property type="entry name" value="Pilin-like"/>
</dbReference>
<dbReference type="GO" id="GO:0015627">
    <property type="term" value="C:type II protein secretion system complex"/>
    <property type="evidence" value="ECO:0007669"/>
    <property type="project" value="InterPro"/>
</dbReference>
<dbReference type="Pfam" id="PF07963">
    <property type="entry name" value="N_methyl"/>
    <property type="match status" value="1"/>
</dbReference>
<evidence type="ECO:0000256" key="4">
    <source>
        <dbReference type="ARBA" id="ARBA00022481"/>
    </source>
</evidence>
<dbReference type="Gene3D" id="3.55.40.10">
    <property type="entry name" value="minor pseudopilin epsh domain"/>
    <property type="match status" value="1"/>
</dbReference>
<evidence type="ECO:0000313" key="13">
    <source>
        <dbReference type="EMBL" id="AGL84578.1"/>
    </source>
</evidence>
<evidence type="ECO:0000256" key="10">
    <source>
        <dbReference type="ARBA" id="ARBA00030775"/>
    </source>
</evidence>
<keyword evidence="5" id="KW-0997">Cell inner membrane</keyword>
<evidence type="ECO:0000259" key="12">
    <source>
        <dbReference type="Pfam" id="PF12019"/>
    </source>
</evidence>
<reference evidence="14" key="1">
    <citation type="journal article" date="2014" name="Genome Announc.">
        <title>Full-genome sequence of the plant growth-promoting bacterium Pseudomonas protegens CHA0.</title>
        <authorList>
            <person name="Jousset A."/>
            <person name="Schuldes J."/>
            <person name="Keel C."/>
            <person name="Maurhofer M."/>
            <person name="Daniel R."/>
            <person name="Scheu S."/>
            <person name="Thuermer A."/>
        </authorList>
    </citation>
    <scope>NUCLEOTIDE SEQUENCE [LARGE SCALE GENOMIC DNA]</scope>
    <source>
        <strain evidence="14">DSM 19095 / LMG 27888 / CFBP 6595 / CHA0</strain>
    </source>
</reference>
<keyword evidence="4" id="KW-0488">Methylation</keyword>
<dbReference type="InterPro" id="IPR002416">
    <property type="entry name" value="T2SS_protein-GspH"/>
</dbReference>
<evidence type="ECO:0000256" key="2">
    <source>
        <dbReference type="ARBA" id="ARBA00021549"/>
    </source>
</evidence>
<dbReference type="HOGENOM" id="CLU_113215_1_0_6"/>
<dbReference type="InterPro" id="IPR022346">
    <property type="entry name" value="T2SS_GspH"/>
</dbReference>
<keyword evidence="8 11" id="KW-0472">Membrane</keyword>
<evidence type="ECO:0000256" key="6">
    <source>
        <dbReference type="ARBA" id="ARBA00022692"/>
    </source>
</evidence>
<feature type="domain" description="General secretion pathway GspH" evidence="12">
    <location>
        <begin position="88"/>
        <end position="184"/>
    </location>
</feature>